<sequence length="564" mass="60021">MNIDEAIRKKAVDKYEEQLAALMKDGGSVGIPDDFIEECKAVTDGHVVIGNDAADDKGNLCWNVDLKESVPRGITSECIQNRPLHELRSLNFKMYLMAREETGKAKTECDTGDKNIDLDISPMLALSRQPVGDVMSVGDEAAMFLLALRDSERANEARPLAREALTLLARGRVQWDEDTATAARAVAEARTWAEAQHAAGVRTLADAGASAVEALLDEVRLRPLERKRVLAALENPSEDAEDLAARLTRERRIRRGATPPFTSASCSCASRMGASSSRISAAPACRRTLSTSGCGLCKHASWRPDRREASTSGRVAGRSALPLRLDPTGALTAPPPGPMRAEGGGGASMGGARGASLAGEGPGRPGRPPEVVCPVASRFLARGGLAASALVRGEGAAEAALERPLLLPLLPSYRSRLDLRAPPPRSRGPRELAARPAEIQLSASGFYSTSGLLASCGRVPSPFRREFLAEHGRASPGSSPRFREAAPRPRHPGVACLSAMAQPRQYAAMFSLRPRGGAFWVVSGHAVKNSMHFGARAMHHSSLSTAPCVSKLHVCQRGPQSHCG</sequence>
<gene>
    <name evidence="2" type="ORF">PCOR1329_LOCUS2328</name>
</gene>
<comment type="caution">
    <text evidence="2">The sequence shown here is derived from an EMBL/GenBank/DDBJ whole genome shotgun (WGS) entry which is preliminary data.</text>
</comment>
<evidence type="ECO:0000256" key="1">
    <source>
        <dbReference type="SAM" id="MobiDB-lite"/>
    </source>
</evidence>
<name>A0ABN9PJ27_9DINO</name>
<feature type="region of interest" description="Disordered" evidence="1">
    <location>
        <begin position="302"/>
        <end position="370"/>
    </location>
</feature>
<evidence type="ECO:0000313" key="3">
    <source>
        <dbReference type="Proteomes" id="UP001189429"/>
    </source>
</evidence>
<evidence type="ECO:0000313" key="2">
    <source>
        <dbReference type="EMBL" id="CAK0791439.1"/>
    </source>
</evidence>
<keyword evidence="3" id="KW-1185">Reference proteome</keyword>
<feature type="region of interest" description="Disordered" evidence="1">
    <location>
        <begin position="416"/>
        <end position="435"/>
    </location>
</feature>
<proteinExistence type="predicted"/>
<protein>
    <submittedName>
        <fullName evidence="2">Uncharacterized protein</fullName>
    </submittedName>
</protein>
<feature type="compositionally biased region" description="Gly residues" evidence="1">
    <location>
        <begin position="342"/>
        <end position="353"/>
    </location>
</feature>
<feature type="region of interest" description="Disordered" evidence="1">
    <location>
        <begin position="470"/>
        <end position="489"/>
    </location>
</feature>
<dbReference type="EMBL" id="CAUYUJ010000581">
    <property type="protein sequence ID" value="CAK0791439.1"/>
    <property type="molecule type" value="Genomic_DNA"/>
</dbReference>
<organism evidence="2 3">
    <name type="scientific">Prorocentrum cordatum</name>
    <dbReference type="NCBI Taxonomy" id="2364126"/>
    <lineage>
        <taxon>Eukaryota</taxon>
        <taxon>Sar</taxon>
        <taxon>Alveolata</taxon>
        <taxon>Dinophyceae</taxon>
        <taxon>Prorocentrales</taxon>
        <taxon>Prorocentraceae</taxon>
        <taxon>Prorocentrum</taxon>
    </lineage>
</organism>
<accession>A0ABN9PJ27</accession>
<reference evidence="2" key="1">
    <citation type="submission" date="2023-10" db="EMBL/GenBank/DDBJ databases">
        <authorList>
            <person name="Chen Y."/>
            <person name="Shah S."/>
            <person name="Dougan E. K."/>
            <person name="Thang M."/>
            <person name="Chan C."/>
        </authorList>
    </citation>
    <scope>NUCLEOTIDE SEQUENCE [LARGE SCALE GENOMIC DNA]</scope>
</reference>
<dbReference type="Proteomes" id="UP001189429">
    <property type="component" value="Unassembled WGS sequence"/>
</dbReference>